<dbReference type="Pfam" id="PF00534">
    <property type="entry name" value="Glycos_transf_1"/>
    <property type="match status" value="1"/>
</dbReference>
<proteinExistence type="predicted"/>
<evidence type="ECO:0000256" key="1">
    <source>
        <dbReference type="ARBA" id="ARBA00022679"/>
    </source>
</evidence>
<dbReference type="EMBL" id="CP036553">
    <property type="protein sequence ID" value="QCQ36293.1"/>
    <property type="molecule type" value="Genomic_DNA"/>
</dbReference>
<protein>
    <submittedName>
        <fullName evidence="3">Glycosyltransferase family 1 protein</fullName>
    </submittedName>
</protein>
<name>A0AAP8ZW59_BACFG</name>
<dbReference type="Proteomes" id="UP000028294">
    <property type="component" value="Chromosome"/>
</dbReference>
<evidence type="ECO:0000313" key="3">
    <source>
        <dbReference type="EMBL" id="QCQ36293.1"/>
    </source>
</evidence>
<dbReference type="SUPFAM" id="SSF53756">
    <property type="entry name" value="UDP-Glycosyltransferase/glycogen phosphorylase"/>
    <property type="match status" value="1"/>
</dbReference>
<evidence type="ECO:0000259" key="2">
    <source>
        <dbReference type="Pfam" id="PF00534"/>
    </source>
</evidence>
<evidence type="ECO:0000313" key="4">
    <source>
        <dbReference type="Proteomes" id="UP000028294"/>
    </source>
</evidence>
<dbReference type="Gene3D" id="3.40.50.2000">
    <property type="entry name" value="Glycogen Phosphorylase B"/>
    <property type="match status" value="2"/>
</dbReference>
<dbReference type="GO" id="GO:0016757">
    <property type="term" value="F:glycosyltransferase activity"/>
    <property type="evidence" value="ECO:0007669"/>
    <property type="project" value="InterPro"/>
</dbReference>
<dbReference type="RefSeq" id="WP_032597699.1">
    <property type="nucleotide sequence ID" value="NZ_CP036553.1"/>
</dbReference>
<dbReference type="AlphaFoldDB" id="A0AAP8ZW59"/>
<keyword evidence="1" id="KW-0808">Transferase</keyword>
<organism evidence="3 4">
    <name type="scientific">Bacteroides fragilis</name>
    <dbReference type="NCBI Taxonomy" id="817"/>
    <lineage>
        <taxon>Bacteria</taxon>
        <taxon>Pseudomonadati</taxon>
        <taxon>Bacteroidota</taxon>
        <taxon>Bacteroidia</taxon>
        <taxon>Bacteroidales</taxon>
        <taxon>Bacteroidaceae</taxon>
        <taxon>Bacteroides</taxon>
    </lineage>
</organism>
<dbReference type="CDD" id="cd03809">
    <property type="entry name" value="GT4_MtfB-like"/>
    <property type="match status" value="1"/>
</dbReference>
<accession>A0AAP8ZW59</accession>
<gene>
    <name evidence="3" type="ORF">IA74_009285</name>
</gene>
<reference evidence="3 4" key="1">
    <citation type="submission" date="2019-03" db="EMBL/GenBank/DDBJ databases">
        <title>Complete genome assembly of MDR B. fragilis.</title>
        <authorList>
            <person name="Sydenham T.V."/>
            <person name="Hasman H."/>
            <person name="Justesen U.S."/>
        </authorList>
    </citation>
    <scope>NUCLEOTIDE SEQUENCE [LARGE SCALE GENOMIC DNA]</scope>
    <source>
        <strain evidence="3 4">DCMOUH0067B</strain>
    </source>
</reference>
<dbReference type="InterPro" id="IPR001296">
    <property type="entry name" value="Glyco_trans_1"/>
</dbReference>
<dbReference type="PANTHER" id="PTHR46401:SF2">
    <property type="entry name" value="GLYCOSYLTRANSFERASE WBBK-RELATED"/>
    <property type="match status" value="1"/>
</dbReference>
<feature type="domain" description="Glycosyl transferase family 1" evidence="2">
    <location>
        <begin position="160"/>
        <end position="308"/>
    </location>
</feature>
<dbReference type="PANTHER" id="PTHR46401">
    <property type="entry name" value="GLYCOSYLTRANSFERASE WBBK-RELATED"/>
    <property type="match status" value="1"/>
</dbReference>
<sequence length="331" mass="37515">MDKKKTVIFLRKKRSEANSIEEIFYSLIKYLGHDVELLELPFAGASISSIVKNIYFAWKHRGDINHITGEVHYIALGTGRRTLITIHDIQSIIRGGRISRTVKKWLWFILPLLIVRRVSVISLFTKNELISLCPFAEKKISVINNPINDSQIVSPATFPRKNSTKKTILHIGTKANKNLEGVLRAVTNLPVRLIVLGAMTREQQLLADSSGVEYENYYNLPYSKVLEMYALADMITFPSFYEGFGMPVIEANLVGIPVLASDIDVLHEVAGDAAYFVNPYSIEDIRHGIIELLDNNELKANLIANGRKNIRRFSPQNIAKQYKSLYNQLKI</sequence>